<dbReference type="PANTHER" id="PTHR34477:SF5">
    <property type="entry name" value="BSL5627 PROTEIN"/>
    <property type="match status" value="1"/>
</dbReference>
<dbReference type="SUPFAM" id="SSF82771">
    <property type="entry name" value="GIY-YIG endonuclease"/>
    <property type="match status" value="1"/>
</dbReference>
<dbReference type="InterPro" id="IPR035901">
    <property type="entry name" value="GIY-YIG_endonuc_sf"/>
</dbReference>
<gene>
    <name evidence="3" type="ORF">A2999_01555</name>
</gene>
<proteinExistence type="inferred from homology"/>
<comment type="caution">
    <text evidence="3">The sequence shown here is derived from an EMBL/GenBank/DDBJ whole genome shotgun (WGS) entry which is preliminary data.</text>
</comment>
<dbReference type="Pfam" id="PF01541">
    <property type="entry name" value="GIY-YIG"/>
    <property type="match status" value="1"/>
</dbReference>
<protein>
    <recommendedName>
        <fullName evidence="2">GIY-YIG domain-containing protein</fullName>
    </recommendedName>
</protein>
<sequence length="88" mass="10350">MYFVYILKSKSTGRHYVGYTNNLQRRLKEHNNGKTRSLVKYIPLEIILVEEYKILKEAREREKQIKSYKSGEAFKKLLNLQPTPSAGC</sequence>
<dbReference type="EMBL" id="MGIQ01000001">
    <property type="protein sequence ID" value="OGM92144.1"/>
    <property type="molecule type" value="Genomic_DNA"/>
</dbReference>
<dbReference type="STRING" id="1802556.A2999_01555"/>
<dbReference type="PROSITE" id="PS50164">
    <property type="entry name" value="GIY_YIG"/>
    <property type="match status" value="1"/>
</dbReference>
<evidence type="ECO:0000256" key="1">
    <source>
        <dbReference type="ARBA" id="ARBA00007435"/>
    </source>
</evidence>
<dbReference type="PANTHER" id="PTHR34477">
    <property type="entry name" value="UPF0213 PROTEIN YHBQ"/>
    <property type="match status" value="1"/>
</dbReference>
<reference evidence="3 4" key="1">
    <citation type="journal article" date="2016" name="Nat. Commun.">
        <title>Thousands of microbial genomes shed light on interconnected biogeochemical processes in an aquifer system.</title>
        <authorList>
            <person name="Anantharaman K."/>
            <person name="Brown C.T."/>
            <person name="Hug L.A."/>
            <person name="Sharon I."/>
            <person name="Castelle C.J."/>
            <person name="Probst A.J."/>
            <person name="Thomas B.C."/>
            <person name="Singh A."/>
            <person name="Wilkins M.J."/>
            <person name="Karaoz U."/>
            <person name="Brodie E.L."/>
            <person name="Williams K.H."/>
            <person name="Hubbard S.S."/>
            <person name="Banfield J.F."/>
        </authorList>
    </citation>
    <scope>NUCLEOTIDE SEQUENCE [LARGE SCALE GENOMIC DNA]</scope>
</reference>
<dbReference type="Gene3D" id="3.40.1440.10">
    <property type="entry name" value="GIY-YIG endonuclease"/>
    <property type="match status" value="1"/>
</dbReference>
<organism evidence="3 4">
    <name type="scientific">Candidatus Wolfebacteria bacterium RIFCSPLOWO2_01_FULL_38_11</name>
    <dbReference type="NCBI Taxonomy" id="1802556"/>
    <lineage>
        <taxon>Bacteria</taxon>
        <taxon>Candidatus Wolfeibacteriota</taxon>
    </lineage>
</organism>
<evidence type="ECO:0000259" key="2">
    <source>
        <dbReference type="PROSITE" id="PS50164"/>
    </source>
</evidence>
<comment type="similarity">
    <text evidence="1">Belongs to the UPF0213 family.</text>
</comment>
<feature type="domain" description="GIY-YIG" evidence="2">
    <location>
        <begin position="1"/>
        <end position="80"/>
    </location>
</feature>
<dbReference type="InterPro" id="IPR000305">
    <property type="entry name" value="GIY-YIG_endonuc"/>
</dbReference>
<accession>A0A1F8DU85</accession>
<dbReference type="Proteomes" id="UP000178798">
    <property type="component" value="Unassembled WGS sequence"/>
</dbReference>
<dbReference type="SMART" id="SM00465">
    <property type="entry name" value="GIYc"/>
    <property type="match status" value="1"/>
</dbReference>
<name>A0A1F8DU85_9BACT</name>
<evidence type="ECO:0000313" key="3">
    <source>
        <dbReference type="EMBL" id="OGM92144.1"/>
    </source>
</evidence>
<evidence type="ECO:0000313" key="4">
    <source>
        <dbReference type="Proteomes" id="UP000178798"/>
    </source>
</evidence>
<dbReference type="InterPro" id="IPR050190">
    <property type="entry name" value="UPF0213_domain"/>
</dbReference>
<dbReference type="AlphaFoldDB" id="A0A1F8DU85"/>
<dbReference type="CDD" id="cd10449">
    <property type="entry name" value="GIY-YIG_SLX1_like"/>
    <property type="match status" value="1"/>
</dbReference>